<keyword evidence="2" id="KW-1185">Reference proteome</keyword>
<evidence type="ECO:0000313" key="1">
    <source>
        <dbReference type="EMBL" id="KFK43246.1"/>
    </source>
</evidence>
<evidence type="ECO:0000313" key="2">
    <source>
        <dbReference type="Proteomes" id="UP000029120"/>
    </source>
</evidence>
<dbReference type="Proteomes" id="UP000029120">
    <property type="component" value="Chromosome 1"/>
</dbReference>
<sequence length="56" mass="6058">MTGKFSQPVEVSPTSIRLIGSSIAARSSSPAVWVSLHWTSPSRFVVVQMRAIFVPA</sequence>
<reference evidence="2" key="1">
    <citation type="journal article" date="2015" name="Nat. Plants">
        <title>Genome expansion of Arabis alpina linked with retrotransposition and reduced symmetric DNA methylation.</title>
        <authorList>
            <person name="Willing E.M."/>
            <person name="Rawat V."/>
            <person name="Mandakova T."/>
            <person name="Maumus F."/>
            <person name="James G.V."/>
            <person name="Nordstroem K.J."/>
            <person name="Becker C."/>
            <person name="Warthmann N."/>
            <person name="Chica C."/>
            <person name="Szarzynska B."/>
            <person name="Zytnicki M."/>
            <person name="Albani M.C."/>
            <person name="Kiefer C."/>
            <person name="Bergonzi S."/>
            <person name="Castaings L."/>
            <person name="Mateos J.L."/>
            <person name="Berns M.C."/>
            <person name="Bujdoso N."/>
            <person name="Piofczyk T."/>
            <person name="de Lorenzo L."/>
            <person name="Barrero-Sicilia C."/>
            <person name="Mateos I."/>
            <person name="Piednoel M."/>
            <person name="Hagmann J."/>
            <person name="Chen-Min-Tao R."/>
            <person name="Iglesias-Fernandez R."/>
            <person name="Schuster S.C."/>
            <person name="Alonso-Blanco C."/>
            <person name="Roudier F."/>
            <person name="Carbonero P."/>
            <person name="Paz-Ares J."/>
            <person name="Davis S.J."/>
            <person name="Pecinka A."/>
            <person name="Quesneville H."/>
            <person name="Colot V."/>
            <person name="Lysak M.A."/>
            <person name="Weigel D."/>
            <person name="Coupland G."/>
            <person name="Schneeberger K."/>
        </authorList>
    </citation>
    <scope>NUCLEOTIDE SEQUENCE [LARGE SCALE GENOMIC DNA]</scope>
    <source>
        <strain evidence="2">cv. Pajares</strain>
    </source>
</reference>
<protein>
    <submittedName>
        <fullName evidence="1">Uncharacterized protein</fullName>
    </submittedName>
</protein>
<accession>A0A087HM94</accession>
<dbReference type="AlphaFoldDB" id="A0A087HM94"/>
<dbReference type="EMBL" id="CM002869">
    <property type="protein sequence ID" value="KFK43246.1"/>
    <property type="molecule type" value="Genomic_DNA"/>
</dbReference>
<organism evidence="1 2">
    <name type="scientific">Arabis alpina</name>
    <name type="common">Alpine rock-cress</name>
    <dbReference type="NCBI Taxonomy" id="50452"/>
    <lineage>
        <taxon>Eukaryota</taxon>
        <taxon>Viridiplantae</taxon>
        <taxon>Streptophyta</taxon>
        <taxon>Embryophyta</taxon>
        <taxon>Tracheophyta</taxon>
        <taxon>Spermatophyta</taxon>
        <taxon>Magnoliopsida</taxon>
        <taxon>eudicotyledons</taxon>
        <taxon>Gunneridae</taxon>
        <taxon>Pentapetalae</taxon>
        <taxon>rosids</taxon>
        <taxon>malvids</taxon>
        <taxon>Brassicales</taxon>
        <taxon>Brassicaceae</taxon>
        <taxon>Arabideae</taxon>
        <taxon>Arabis</taxon>
    </lineage>
</organism>
<dbReference type="Gramene" id="KFK43246">
    <property type="protein sequence ID" value="KFK43246"/>
    <property type="gene ID" value="AALP_AA1G098700"/>
</dbReference>
<name>A0A087HM94_ARAAL</name>
<gene>
    <name evidence="1" type="ordered locus">AALP_Aa1g098700</name>
</gene>
<proteinExistence type="predicted"/>